<dbReference type="PaxDb" id="3218-PP1S82_168V6.1"/>
<dbReference type="GO" id="GO:0003700">
    <property type="term" value="F:DNA-binding transcription factor activity"/>
    <property type="evidence" value="ECO:0007669"/>
    <property type="project" value="InterPro"/>
</dbReference>
<dbReference type="NCBIfam" id="TIGR01557">
    <property type="entry name" value="myb_SHAQKYF"/>
    <property type="match status" value="1"/>
</dbReference>
<feature type="compositionally biased region" description="Polar residues" evidence="4">
    <location>
        <begin position="331"/>
        <end position="347"/>
    </location>
</feature>
<proteinExistence type="predicted"/>
<accession>A0A2K1II05</accession>
<gene>
    <name evidence="7" type="primary">LOC112275647</name>
    <name evidence="6" type="ORF">PHYPA_027592</name>
</gene>
<evidence type="ECO:0000313" key="7">
    <source>
        <dbReference type="EnsemblPlants" id="Pp3c23_3520V3.1"/>
    </source>
</evidence>
<dbReference type="EMBL" id="ABEU02000023">
    <property type="protein sequence ID" value="PNR28900.1"/>
    <property type="molecule type" value="Genomic_DNA"/>
</dbReference>
<evidence type="ECO:0000256" key="1">
    <source>
        <dbReference type="ARBA" id="ARBA00023015"/>
    </source>
</evidence>
<keyword evidence="2" id="KW-0804">Transcription</keyword>
<keyword evidence="8" id="KW-1185">Reference proteome</keyword>
<dbReference type="STRING" id="3218.A0A2K1II05"/>
<feature type="region of interest" description="Disordered" evidence="4">
    <location>
        <begin position="1"/>
        <end position="60"/>
    </location>
</feature>
<keyword evidence="1" id="KW-0805">Transcription regulation</keyword>
<dbReference type="InterPro" id="IPR046955">
    <property type="entry name" value="PHR1-like"/>
</dbReference>
<dbReference type="Gramene" id="Pp3c23_3520V3.6">
    <property type="protein sequence ID" value="Pp3c23_3520V3.6"/>
    <property type="gene ID" value="Pp3c23_3520"/>
</dbReference>
<dbReference type="RefSeq" id="XP_024361959.1">
    <property type="nucleotide sequence ID" value="XM_024506191.2"/>
</dbReference>
<organism evidence="6">
    <name type="scientific">Physcomitrium patens</name>
    <name type="common">Spreading-leaved earth moss</name>
    <name type="synonym">Physcomitrella patens</name>
    <dbReference type="NCBI Taxonomy" id="3218"/>
    <lineage>
        <taxon>Eukaryota</taxon>
        <taxon>Viridiplantae</taxon>
        <taxon>Streptophyta</taxon>
        <taxon>Embryophyta</taxon>
        <taxon>Bryophyta</taxon>
        <taxon>Bryophytina</taxon>
        <taxon>Bryopsida</taxon>
        <taxon>Funariidae</taxon>
        <taxon>Funariales</taxon>
        <taxon>Funariaceae</taxon>
        <taxon>Physcomitrium</taxon>
    </lineage>
</organism>
<dbReference type="EnsemblPlants" id="Pp3c23_3520V3.2">
    <property type="protein sequence ID" value="Pp3c23_3520V3.2"/>
    <property type="gene ID" value="Pp3c23_3520"/>
</dbReference>
<feature type="domain" description="Myb-like" evidence="5">
    <location>
        <begin position="74"/>
        <end position="125"/>
    </location>
</feature>
<dbReference type="PANTHER" id="PTHR31314">
    <property type="entry name" value="MYB FAMILY TRANSCRIPTION FACTOR PHL7-LIKE"/>
    <property type="match status" value="1"/>
</dbReference>
<dbReference type="InterPro" id="IPR009057">
    <property type="entry name" value="Homeodomain-like_sf"/>
</dbReference>
<dbReference type="OrthoDB" id="551907at2759"/>
<dbReference type="Pfam" id="PF00249">
    <property type="entry name" value="Myb_DNA-binding"/>
    <property type="match status" value="1"/>
</dbReference>
<evidence type="ECO:0000259" key="5">
    <source>
        <dbReference type="Pfam" id="PF00249"/>
    </source>
</evidence>
<protein>
    <recommendedName>
        <fullName evidence="5">Myb-like domain-containing protein</fullName>
    </recommendedName>
</protein>
<dbReference type="InterPro" id="IPR001005">
    <property type="entry name" value="SANT/Myb"/>
</dbReference>
<evidence type="ECO:0000256" key="4">
    <source>
        <dbReference type="SAM" id="MobiDB-lite"/>
    </source>
</evidence>
<dbReference type="SUPFAM" id="SSF46689">
    <property type="entry name" value="Homeodomain-like"/>
    <property type="match status" value="1"/>
</dbReference>
<dbReference type="Gene3D" id="1.10.10.60">
    <property type="entry name" value="Homeodomain-like"/>
    <property type="match status" value="1"/>
</dbReference>
<dbReference type="Proteomes" id="UP000006727">
    <property type="component" value="Chromosome 23"/>
</dbReference>
<evidence type="ECO:0000256" key="2">
    <source>
        <dbReference type="ARBA" id="ARBA00023163"/>
    </source>
</evidence>
<keyword evidence="3" id="KW-0539">Nucleus</keyword>
<dbReference type="Gramene" id="Pp3c23_3520V3.2">
    <property type="protein sequence ID" value="Pp3c23_3520V3.2"/>
    <property type="gene ID" value="Pp3c23_3520"/>
</dbReference>
<name>A0A2K1II05_PHYPA</name>
<dbReference type="EnsemblPlants" id="Pp3c23_3520V3.1">
    <property type="protein sequence ID" value="Pp3c23_3520V3.1"/>
    <property type="gene ID" value="Pp3c23_3520"/>
</dbReference>
<evidence type="ECO:0000256" key="3">
    <source>
        <dbReference type="ARBA" id="ARBA00023242"/>
    </source>
</evidence>
<dbReference type="FunFam" id="1.10.10.60:FF:000002">
    <property type="entry name" value="Myb family transcription factor"/>
    <property type="match status" value="1"/>
</dbReference>
<sequence>MDFLGKQSLDGSEEDRDIDGGAGSQTSPRVSSEDLSSESNTTSTTNAQDSAANGARTPGCRGKVRQYVRSRLPRLRWTADLHHCFKVAVERLGGHEKATPKMVLQLMDVKGLTIAHVKSHLQMYRSMKNDESVQSDIGYWREGHLHPTNLWLQATPERSRISDVLIHEQTAEIPMRSSSVKKQLETEWEMRRREYDARITFTMLMEGRVEYPAIITPTTRVESRSSTQLLKLLDGSGDSGPGRRRPSDVWTPFSELDFKNQQDDAHRNPFPSFASRRLDITSRYTNDPLKFQGCEIHKQQSDLTRPQTQRPTVQDSFDRYSYDHNSECNWRQNRYSTDPNSSLSLSRPHSWPGCTVPSQKGIILSHRSTAMATKPVPIVDFLSSPQSRNIGRKGAPGDGLRLHLTMSTGSGSEGHDEGPESLYRKKEEDVDLTLDLTMSTR</sequence>
<dbReference type="EnsemblPlants" id="Pp3c23_3520V3.6">
    <property type="protein sequence ID" value="Pp3c23_3520V3.6"/>
    <property type="gene ID" value="Pp3c23_3520"/>
</dbReference>
<dbReference type="GeneID" id="112275647"/>
<dbReference type="Gramene" id="Pp3c23_3520V3.1">
    <property type="protein sequence ID" value="Pp3c23_3520V3.1"/>
    <property type="gene ID" value="Pp3c23_3520"/>
</dbReference>
<feature type="region of interest" description="Disordered" evidence="4">
    <location>
        <begin position="331"/>
        <end position="352"/>
    </location>
</feature>
<dbReference type="GO" id="GO:0003677">
    <property type="term" value="F:DNA binding"/>
    <property type="evidence" value="ECO:0007669"/>
    <property type="project" value="InterPro"/>
</dbReference>
<dbReference type="RefSeq" id="XP_024361958.1">
    <property type="nucleotide sequence ID" value="XM_024506190.2"/>
</dbReference>
<reference evidence="6 8" key="1">
    <citation type="journal article" date="2008" name="Science">
        <title>The Physcomitrella genome reveals evolutionary insights into the conquest of land by plants.</title>
        <authorList>
            <person name="Rensing S."/>
            <person name="Lang D."/>
            <person name="Zimmer A."/>
            <person name="Terry A."/>
            <person name="Salamov A."/>
            <person name="Shapiro H."/>
            <person name="Nishiyama T."/>
            <person name="Perroud P.-F."/>
            <person name="Lindquist E."/>
            <person name="Kamisugi Y."/>
            <person name="Tanahashi T."/>
            <person name="Sakakibara K."/>
            <person name="Fujita T."/>
            <person name="Oishi K."/>
            <person name="Shin-I T."/>
            <person name="Kuroki Y."/>
            <person name="Toyoda A."/>
            <person name="Suzuki Y."/>
            <person name="Hashimoto A."/>
            <person name="Yamaguchi K."/>
            <person name="Sugano A."/>
            <person name="Kohara Y."/>
            <person name="Fujiyama A."/>
            <person name="Anterola A."/>
            <person name="Aoki S."/>
            <person name="Ashton N."/>
            <person name="Barbazuk W.B."/>
            <person name="Barker E."/>
            <person name="Bennetzen J."/>
            <person name="Bezanilla M."/>
            <person name="Blankenship R."/>
            <person name="Cho S.H."/>
            <person name="Dutcher S."/>
            <person name="Estelle M."/>
            <person name="Fawcett J.A."/>
            <person name="Gundlach H."/>
            <person name="Hanada K."/>
            <person name="Heyl A."/>
            <person name="Hicks K.A."/>
            <person name="Hugh J."/>
            <person name="Lohr M."/>
            <person name="Mayer K."/>
            <person name="Melkozernov A."/>
            <person name="Murata T."/>
            <person name="Nelson D."/>
            <person name="Pils B."/>
            <person name="Prigge M."/>
            <person name="Reiss B."/>
            <person name="Renner T."/>
            <person name="Rombauts S."/>
            <person name="Rushton P."/>
            <person name="Sanderfoot A."/>
            <person name="Schween G."/>
            <person name="Shiu S.-H."/>
            <person name="Stueber K."/>
            <person name="Theodoulou F.L."/>
            <person name="Tu H."/>
            <person name="Van de Peer Y."/>
            <person name="Verrier P.J."/>
            <person name="Waters E."/>
            <person name="Wood A."/>
            <person name="Yang L."/>
            <person name="Cove D."/>
            <person name="Cuming A."/>
            <person name="Hasebe M."/>
            <person name="Lucas S."/>
            <person name="Mishler D.B."/>
            <person name="Reski R."/>
            <person name="Grigoriev I."/>
            <person name="Quatrano R.S."/>
            <person name="Boore J.L."/>
        </authorList>
    </citation>
    <scope>NUCLEOTIDE SEQUENCE [LARGE SCALE GENOMIC DNA]</scope>
    <source>
        <strain evidence="7 8">cv. Gransden 2004</strain>
    </source>
</reference>
<evidence type="ECO:0000313" key="6">
    <source>
        <dbReference type="EMBL" id="PNR28900.1"/>
    </source>
</evidence>
<reference evidence="6 8" key="2">
    <citation type="journal article" date="2018" name="Plant J.">
        <title>The Physcomitrella patens chromosome-scale assembly reveals moss genome structure and evolution.</title>
        <authorList>
            <person name="Lang D."/>
            <person name="Ullrich K.K."/>
            <person name="Murat F."/>
            <person name="Fuchs J."/>
            <person name="Jenkins J."/>
            <person name="Haas F.B."/>
            <person name="Piednoel M."/>
            <person name="Gundlach H."/>
            <person name="Van Bel M."/>
            <person name="Meyberg R."/>
            <person name="Vives C."/>
            <person name="Morata J."/>
            <person name="Symeonidi A."/>
            <person name="Hiss M."/>
            <person name="Muchero W."/>
            <person name="Kamisugi Y."/>
            <person name="Saleh O."/>
            <person name="Blanc G."/>
            <person name="Decker E.L."/>
            <person name="van Gessel N."/>
            <person name="Grimwood J."/>
            <person name="Hayes R.D."/>
            <person name="Graham S.W."/>
            <person name="Gunter L.E."/>
            <person name="McDaniel S.F."/>
            <person name="Hoernstein S.N.W."/>
            <person name="Larsson A."/>
            <person name="Li F.W."/>
            <person name="Perroud P.F."/>
            <person name="Phillips J."/>
            <person name="Ranjan P."/>
            <person name="Rokshar D.S."/>
            <person name="Rothfels C.J."/>
            <person name="Schneider L."/>
            <person name="Shu S."/>
            <person name="Stevenson D.W."/>
            <person name="Thummler F."/>
            <person name="Tillich M."/>
            <person name="Villarreal Aguilar J.C."/>
            <person name="Widiez T."/>
            <person name="Wong G.K."/>
            <person name="Wymore A."/>
            <person name="Zhang Y."/>
            <person name="Zimmer A.D."/>
            <person name="Quatrano R.S."/>
            <person name="Mayer K.F.X."/>
            <person name="Goodstein D."/>
            <person name="Casacuberta J.M."/>
            <person name="Vandepoele K."/>
            <person name="Reski R."/>
            <person name="Cuming A.C."/>
            <person name="Tuskan G.A."/>
            <person name="Maumus F."/>
            <person name="Salse J."/>
            <person name="Schmutz J."/>
            <person name="Rensing S.A."/>
        </authorList>
    </citation>
    <scope>NUCLEOTIDE SEQUENCE [LARGE SCALE GENOMIC DNA]</scope>
    <source>
        <strain evidence="7 8">cv. Gransden 2004</strain>
    </source>
</reference>
<dbReference type="AlphaFoldDB" id="A0A2K1II05"/>
<dbReference type="InterPro" id="IPR006447">
    <property type="entry name" value="Myb_dom_plants"/>
</dbReference>
<evidence type="ECO:0000313" key="8">
    <source>
        <dbReference type="Proteomes" id="UP000006727"/>
    </source>
</evidence>
<feature type="compositionally biased region" description="Low complexity" evidence="4">
    <location>
        <begin position="33"/>
        <end position="46"/>
    </location>
</feature>
<reference evidence="7" key="3">
    <citation type="submission" date="2020-12" db="UniProtKB">
        <authorList>
            <consortium name="EnsemblPlants"/>
        </authorList>
    </citation>
    <scope>IDENTIFICATION</scope>
</reference>
<dbReference type="PANTHER" id="PTHR31314:SF164">
    <property type="entry name" value="HTH MYB-TYPE DOMAIN-CONTAINING PROTEIN"/>
    <property type="match status" value="1"/>
</dbReference>